<protein>
    <recommendedName>
        <fullName evidence="3">C2H2-type domain-containing protein</fullName>
    </recommendedName>
</protein>
<evidence type="ECO:0000313" key="4">
    <source>
        <dbReference type="EMBL" id="CAK0858804.1"/>
    </source>
</evidence>
<dbReference type="InterPro" id="IPR044210">
    <property type="entry name" value="Tfc3-like"/>
</dbReference>
<dbReference type="EMBL" id="CAUYUJ010015840">
    <property type="protein sequence ID" value="CAK0858804.1"/>
    <property type="molecule type" value="Genomic_DNA"/>
</dbReference>
<accession>A0ABN9UGX9</accession>
<feature type="region of interest" description="Disordered" evidence="2">
    <location>
        <begin position="530"/>
        <end position="557"/>
    </location>
</feature>
<reference evidence="4" key="1">
    <citation type="submission" date="2023-10" db="EMBL/GenBank/DDBJ databases">
        <authorList>
            <person name="Chen Y."/>
            <person name="Shah S."/>
            <person name="Dougan E. K."/>
            <person name="Thang M."/>
            <person name="Chan C."/>
        </authorList>
    </citation>
    <scope>NUCLEOTIDE SEQUENCE [LARGE SCALE GENOMIC DNA]</scope>
</reference>
<gene>
    <name evidence="4" type="ORF">PCOR1329_LOCUS48390</name>
</gene>
<feature type="compositionally biased region" description="Gly residues" evidence="2">
    <location>
        <begin position="795"/>
        <end position="809"/>
    </location>
</feature>
<keyword evidence="5" id="KW-1185">Reference proteome</keyword>
<evidence type="ECO:0000256" key="2">
    <source>
        <dbReference type="SAM" id="MobiDB-lite"/>
    </source>
</evidence>
<dbReference type="PANTHER" id="PTHR15180:SF1">
    <property type="entry name" value="GENERAL TRANSCRIPTION FACTOR 3C POLYPEPTIDE 1"/>
    <property type="match status" value="1"/>
</dbReference>
<dbReference type="InterPro" id="IPR013087">
    <property type="entry name" value="Znf_C2H2_type"/>
</dbReference>
<keyword evidence="1" id="KW-0479">Metal-binding</keyword>
<evidence type="ECO:0000313" key="5">
    <source>
        <dbReference type="Proteomes" id="UP001189429"/>
    </source>
</evidence>
<evidence type="ECO:0000256" key="1">
    <source>
        <dbReference type="PROSITE-ProRule" id="PRU00042"/>
    </source>
</evidence>
<organism evidence="4 5">
    <name type="scientific">Prorocentrum cordatum</name>
    <dbReference type="NCBI Taxonomy" id="2364126"/>
    <lineage>
        <taxon>Eukaryota</taxon>
        <taxon>Sar</taxon>
        <taxon>Alveolata</taxon>
        <taxon>Dinophyceae</taxon>
        <taxon>Prorocentrales</taxon>
        <taxon>Prorocentraceae</taxon>
        <taxon>Prorocentrum</taxon>
    </lineage>
</organism>
<sequence length="1006" mass="109399">MELAACPTTLRLLQMVALARHDGCFAPLLSLEMGLSARDMFHQMEGLRIAGLVISVHMAMPDPVLQQYRARGGHSAQGAHSNVFFHTRFYNADRVEATQMQSLEQFATDPLAKKILQVLAEAPAKVAFEKDLRLIAKQVTEECGFGHATSGRMVGRLYQKVRQQLSSQQVVECVRVWDSTARTYRDALCSPGAHMEEEVQLALQDGPSDSTGPGAPSAEAPTETPRTSRGSGDEAGSQCAGLAAPEAGAGAAVDRLAVPSGGADCGGLAPSVSSGCVLRVRERPLGVQGTDLIECSGFCGVEIPGVPPGYQGLSSTQVQDYLGMPRKGVEWLLAELLRRRKVVKVLESHGKTHVNWYVHERHAMGALAAALGDGAAAPAAGLADSSLPCRGGVRPPRLHATFERRVHRTMALVEELGVVMAGDVRRAQETDTDLRNSNTTIDRKSSLRILEDLARRDERVGIVRTDGGEASFVYWAPRMSEASAQLHVDTVKQRLREEVRRKKIDSLSKGKQLAIADGPQVLALADAPLAAEQASQEGRPDEASHATRAPHPPAARRRRLLQDVLPRPGLPAEDTRRDQVVRVFYGWVAPVMARVQLLHGFLLRRLGLSAGTSWSASQIVDEMDLQVFLQVVGCETQDARVDDLLRGEGFPRLGDLPPDVRAVLHNRTYSGASRSALVVRRLMAHLVKLRLARLSQQPRPGLYVTVALNHKYELQRHAALHAMTLATRGGVSDDPPVVGSFDFAESTSFSRYWEQLKGLANAWISQMSGDQEAKKKGAACEEAAVSEPSCDDGGPEVGEGRGGGGGGGARVPLPHKYGLAELFRRKNWKGKGWLTPHQRTAIDDFYRAVMANPCASGGRDESQATVPAVTVALRTMTPRSQEVVALSQRVGVPPDQIVKYCVQQTEITRRKGADADTPKRFSMLFEVRYQCHLCGHACFQLNSIEDHYRQAHEEDLPEDERLYYDPEFLVHRDEAGSRQGRAAHGQGQARSTPAPDGPPTLGLGRG</sequence>
<feature type="region of interest" description="Disordered" evidence="2">
    <location>
        <begin position="974"/>
        <end position="1006"/>
    </location>
</feature>
<name>A0ABN9UGX9_9DINO</name>
<feature type="region of interest" description="Disordered" evidence="2">
    <location>
        <begin position="785"/>
        <end position="809"/>
    </location>
</feature>
<feature type="domain" description="C2H2-type" evidence="3">
    <location>
        <begin position="929"/>
        <end position="957"/>
    </location>
</feature>
<evidence type="ECO:0000259" key="3">
    <source>
        <dbReference type="PROSITE" id="PS50157"/>
    </source>
</evidence>
<comment type="caution">
    <text evidence="4">The sequence shown here is derived from an EMBL/GenBank/DDBJ whole genome shotgun (WGS) entry which is preliminary data.</text>
</comment>
<feature type="region of interest" description="Disordered" evidence="2">
    <location>
        <begin position="204"/>
        <end position="240"/>
    </location>
</feature>
<keyword evidence="1" id="KW-0862">Zinc</keyword>
<dbReference type="PANTHER" id="PTHR15180">
    <property type="entry name" value="GENERAL TRANSCRIPTION FACTOR 3C POLYPEPTIDE 1"/>
    <property type="match status" value="1"/>
</dbReference>
<proteinExistence type="predicted"/>
<keyword evidence="1" id="KW-0863">Zinc-finger</keyword>
<dbReference type="PROSITE" id="PS50157">
    <property type="entry name" value="ZINC_FINGER_C2H2_2"/>
    <property type="match status" value="1"/>
</dbReference>
<dbReference type="Proteomes" id="UP001189429">
    <property type="component" value="Unassembled WGS sequence"/>
</dbReference>
<dbReference type="PROSITE" id="PS00028">
    <property type="entry name" value="ZINC_FINGER_C2H2_1"/>
    <property type="match status" value="1"/>
</dbReference>